<evidence type="ECO:0000313" key="9">
    <source>
        <dbReference type="EMBL" id="TKC43920.1"/>
    </source>
</evidence>
<dbReference type="Gene3D" id="3.40.50.300">
    <property type="entry name" value="P-loop containing nucleotide triphosphate hydrolases"/>
    <property type="match status" value="1"/>
</dbReference>
<dbReference type="InterPro" id="IPR027417">
    <property type="entry name" value="P-loop_NTPase"/>
</dbReference>
<feature type="domain" description="EngB-type G" evidence="8">
    <location>
        <begin position="79"/>
        <end position="249"/>
    </location>
</feature>
<dbReference type="Pfam" id="PF00009">
    <property type="entry name" value="GTP_EFTU"/>
    <property type="match status" value="1"/>
</dbReference>
<dbReference type="EMBL" id="RWIC01000433">
    <property type="protein sequence ID" value="TKC43920.1"/>
    <property type="molecule type" value="Genomic_DNA"/>
</dbReference>
<evidence type="ECO:0000313" key="10">
    <source>
        <dbReference type="Proteomes" id="UP000308365"/>
    </source>
</evidence>
<protein>
    <recommendedName>
        <fullName evidence="3">GTP-binding protein 8</fullName>
    </recommendedName>
</protein>
<dbReference type="GO" id="GO:0005525">
    <property type="term" value="F:GTP binding"/>
    <property type="evidence" value="ECO:0007669"/>
    <property type="project" value="UniProtKB-KW"/>
</dbReference>
<keyword evidence="6" id="KW-0460">Magnesium</keyword>
<dbReference type="InterPro" id="IPR052279">
    <property type="entry name" value="EngB_GTPase"/>
</dbReference>
<proteinExistence type="inferred from homology"/>
<keyword evidence="4" id="KW-0479">Metal-binding</keyword>
<evidence type="ECO:0000256" key="3">
    <source>
        <dbReference type="ARBA" id="ARBA00015370"/>
    </source>
</evidence>
<reference evidence="10" key="1">
    <citation type="journal article" date="2019" name="IScience">
        <title>Narwhal Genome Reveals Long-Term Low Genetic Diversity despite Current Large Abundance Size.</title>
        <authorList>
            <person name="Westbury M.V."/>
            <person name="Petersen B."/>
            <person name="Garde E."/>
            <person name="Heide-Jorgensen M.P."/>
            <person name="Lorenzen E.D."/>
        </authorList>
    </citation>
    <scope>NUCLEOTIDE SEQUENCE [LARGE SCALE GENOMIC DNA]</scope>
</reference>
<evidence type="ECO:0000256" key="1">
    <source>
        <dbReference type="ARBA" id="ARBA00001946"/>
    </source>
</evidence>
<dbReference type="Proteomes" id="UP000308365">
    <property type="component" value="Unassembled WGS sequence"/>
</dbReference>
<dbReference type="InterPro" id="IPR030393">
    <property type="entry name" value="G_ENGB_dom"/>
</dbReference>
<dbReference type="PANTHER" id="PTHR46498:SF1">
    <property type="entry name" value="GTP-BINDING PROTEIN 8"/>
    <property type="match status" value="1"/>
</dbReference>
<comment type="similarity">
    <text evidence="2">Belongs to the TRAFAC class TrmE-Era-EngA-EngB-Septin-like GTPase superfamily. EngB GTPase family.</text>
</comment>
<dbReference type="AlphaFoldDB" id="A0A4V5P8I2"/>
<evidence type="ECO:0000256" key="6">
    <source>
        <dbReference type="ARBA" id="ARBA00022842"/>
    </source>
</evidence>
<comment type="caution">
    <text evidence="9">The sequence shown here is derived from an EMBL/GenBank/DDBJ whole genome shotgun (WGS) entry which is preliminary data.</text>
</comment>
<dbReference type="GO" id="GO:0046872">
    <property type="term" value="F:metal ion binding"/>
    <property type="evidence" value="ECO:0007669"/>
    <property type="project" value="UniProtKB-KW"/>
</dbReference>
<organism evidence="9 10">
    <name type="scientific">Monodon monoceros</name>
    <name type="common">Narwhal</name>
    <name type="synonym">Ceratodon monodon</name>
    <dbReference type="NCBI Taxonomy" id="40151"/>
    <lineage>
        <taxon>Eukaryota</taxon>
        <taxon>Metazoa</taxon>
        <taxon>Chordata</taxon>
        <taxon>Craniata</taxon>
        <taxon>Vertebrata</taxon>
        <taxon>Euteleostomi</taxon>
        <taxon>Mammalia</taxon>
        <taxon>Eutheria</taxon>
        <taxon>Laurasiatheria</taxon>
        <taxon>Artiodactyla</taxon>
        <taxon>Whippomorpha</taxon>
        <taxon>Cetacea</taxon>
        <taxon>Odontoceti</taxon>
        <taxon>Monodontidae</taxon>
        <taxon>Monodon</taxon>
    </lineage>
</organism>
<accession>A0A4V5P8I2</accession>
<name>A0A4V5P8I2_MONMO</name>
<comment type="cofactor">
    <cofactor evidence="1">
        <name>Mg(2+)</name>
        <dbReference type="ChEBI" id="CHEBI:18420"/>
    </cofactor>
</comment>
<evidence type="ECO:0000259" key="8">
    <source>
        <dbReference type="PROSITE" id="PS51706"/>
    </source>
</evidence>
<dbReference type="PROSITE" id="PS51706">
    <property type="entry name" value="G_ENGB"/>
    <property type="match status" value="1"/>
</dbReference>
<evidence type="ECO:0000256" key="7">
    <source>
        <dbReference type="ARBA" id="ARBA00023134"/>
    </source>
</evidence>
<gene>
    <name evidence="9" type="ORF">EI555_000869</name>
</gene>
<dbReference type="GO" id="GO:0005739">
    <property type="term" value="C:mitochondrion"/>
    <property type="evidence" value="ECO:0007669"/>
    <property type="project" value="TreeGrafter"/>
</dbReference>
<dbReference type="FunFam" id="3.40.50.300:FF:000857">
    <property type="entry name" value="GTP-binding protein 8 isoform X1"/>
    <property type="match status" value="1"/>
</dbReference>
<evidence type="ECO:0000256" key="4">
    <source>
        <dbReference type="ARBA" id="ARBA00022723"/>
    </source>
</evidence>
<keyword evidence="5" id="KW-0547">Nucleotide-binding</keyword>
<dbReference type="GO" id="GO:0003924">
    <property type="term" value="F:GTPase activity"/>
    <property type="evidence" value="ECO:0007669"/>
    <property type="project" value="InterPro"/>
</dbReference>
<keyword evidence="7" id="KW-0342">GTP-binding</keyword>
<sequence length="258" mass="29378">MAAQRLWFDVGWLFAMGAELGSGRRAYCTSQAFAEVLRLPSKQLTKLVFPLQELERHFVPGSRPDLHLKIFNPSLDDIARAESVFTASSRNRIEYLSSAVRLDHAPDLRRPEGHTKKMNFFKVGKYFTLVDMPGYGYRAPEDFVDMVETYLKERKNLMRTFLLVDSVVGIQKTDNIAIEMCEEFALPYVMVLTKIDKSSKGNLLKQVLQIQKFVDTKTQGCFPQLFPVSAVTYSGIHLLRCFIANITGNLETNGFQFS</sequence>
<evidence type="ECO:0000256" key="5">
    <source>
        <dbReference type="ARBA" id="ARBA00022741"/>
    </source>
</evidence>
<dbReference type="InterPro" id="IPR000795">
    <property type="entry name" value="T_Tr_GTP-bd_dom"/>
</dbReference>
<dbReference type="SUPFAM" id="SSF52540">
    <property type="entry name" value="P-loop containing nucleoside triphosphate hydrolases"/>
    <property type="match status" value="1"/>
</dbReference>
<dbReference type="PANTHER" id="PTHR46498">
    <property type="entry name" value="GTP-BINDING PROTEIN 8"/>
    <property type="match status" value="1"/>
</dbReference>
<dbReference type="CDD" id="cd01876">
    <property type="entry name" value="YihA_EngB"/>
    <property type="match status" value="1"/>
</dbReference>
<evidence type="ECO:0000256" key="2">
    <source>
        <dbReference type="ARBA" id="ARBA00009638"/>
    </source>
</evidence>